<name>A0AAV7ZD10_9EUKA</name>
<feature type="region of interest" description="Disordered" evidence="1">
    <location>
        <begin position="232"/>
        <end position="267"/>
    </location>
</feature>
<proteinExistence type="predicted"/>
<sequence length="514" mass="59988">MQESEFSESEFGEQIFGNETQFIVLTSRTGNAVYFKGDENQSVNLAPISTSQEVISELFGQQFTYWTCKESKIVFYNYNTLIFIAIGQEGESIAFLKRQLLLVKGLFFLKFGLLFMKKLIYDGQFSARNKKAMITQLIDTMIRLSRDNQSFLVQANSRTHKRYIVKQVENQLQHVVQQNDEVEIALLFQDTQLIGYIKSNNVETVNQKDIFLMIIYIQSLFNSTNKLFSETSSQSEKSTKNLSENQNESPKEIKKEDNEKEENNLENKKINKMENEIKIKQPVKDFLDIIFLRTKLKSKAREEYLVYTSELQESTILVLINKKKTITREDVKKEKEKYRKVSNDFYQRIYQNAEMLGAIPFSITSFDQLFPGLVHFILVDRTNNLVFCPTIPIEQTTGPLIKKKVWDLCSVSQSYLMKGCSSMTIKLGEWCYSYTLWFEDQNKNLLSIPKVLPVNEIEDSQDFYEDLTTKLDLGKNAKCWELYTLYTGLLPYETVQHHNLGLYQNIFDRLIGQF</sequence>
<evidence type="ECO:0000259" key="2">
    <source>
        <dbReference type="Pfam" id="PF19036"/>
    </source>
</evidence>
<dbReference type="AlphaFoldDB" id="A0AAV7ZD10"/>
<dbReference type="Pfam" id="PF19036">
    <property type="entry name" value="Fuz_longin_1"/>
    <property type="match status" value="1"/>
</dbReference>
<comment type="caution">
    <text evidence="3">The sequence shown here is derived from an EMBL/GenBank/DDBJ whole genome shotgun (WGS) entry which is preliminary data.</text>
</comment>
<evidence type="ECO:0000313" key="4">
    <source>
        <dbReference type="Proteomes" id="UP001146793"/>
    </source>
</evidence>
<protein>
    <submittedName>
        <fullName evidence="3">Hermansky-pudlak syndrome protein</fullName>
    </submittedName>
</protein>
<dbReference type="GO" id="GO:0031085">
    <property type="term" value="C:BLOC-3 complex"/>
    <property type="evidence" value="ECO:0007669"/>
    <property type="project" value="TreeGrafter"/>
</dbReference>
<evidence type="ECO:0000256" key="1">
    <source>
        <dbReference type="SAM" id="MobiDB-lite"/>
    </source>
</evidence>
<dbReference type="Proteomes" id="UP001146793">
    <property type="component" value="Unassembled WGS sequence"/>
</dbReference>
<evidence type="ECO:0000313" key="3">
    <source>
        <dbReference type="EMBL" id="KAJ3438622.1"/>
    </source>
</evidence>
<gene>
    <name evidence="3" type="ORF">M0812_14632</name>
</gene>
<dbReference type="PANTHER" id="PTHR12761:SF1">
    <property type="entry name" value="BLOC-3 COMPLEX MEMBER HPS1"/>
    <property type="match status" value="1"/>
</dbReference>
<accession>A0AAV7ZD10</accession>
<dbReference type="InterPro" id="IPR043972">
    <property type="entry name" value="FUZ/MON1/HPS1_longin_1"/>
</dbReference>
<dbReference type="GO" id="GO:0005085">
    <property type="term" value="F:guanyl-nucleotide exchange factor activity"/>
    <property type="evidence" value="ECO:0007669"/>
    <property type="project" value="TreeGrafter"/>
</dbReference>
<dbReference type="InterPro" id="IPR026053">
    <property type="entry name" value="HPS1"/>
</dbReference>
<dbReference type="EMBL" id="JANTQA010000032">
    <property type="protein sequence ID" value="KAJ3438622.1"/>
    <property type="molecule type" value="Genomic_DNA"/>
</dbReference>
<dbReference type="GO" id="GO:0016192">
    <property type="term" value="P:vesicle-mediated transport"/>
    <property type="evidence" value="ECO:0007669"/>
    <property type="project" value="InterPro"/>
</dbReference>
<reference evidence="3" key="1">
    <citation type="submission" date="2022-08" db="EMBL/GenBank/DDBJ databases">
        <title>Novel sulphate-reducing endosymbionts in the free-living metamonad Anaeramoeba.</title>
        <authorList>
            <person name="Jerlstrom-Hultqvist J."/>
            <person name="Cepicka I."/>
            <person name="Gallot-Lavallee L."/>
            <person name="Salas-Leiva D."/>
            <person name="Curtis B.A."/>
            <person name="Zahonova K."/>
            <person name="Pipaliya S."/>
            <person name="Dacks J."/>
            <person name="Roger A.J."/>
        </authorList>
    </citation>
    <scope>NUCLEOTIDE SEQUENCE</scope>
    <source>
        <strain evidence="3">Busselton2</strain>
    </source>
</reference>
<feature type="domain" description="FUZ/MON1/HPS1 first Longin" evidence="2">
    <location>
        <begin position="22"/>
        <end position="139"/>
    </location>
</feature>
<organism evidence="3 4">
    <name type="scientific">Anaeramoeba flamelloides</name>
    <dbReference type="NCBI Taxonomy" id="1746091"/>
    <lineage>
        <taxon>Eukaryota</taxon>
        <taxon>Metamonada</taxon>
        <taxon>Anaeramoebidae</taxon>
        <taxon>Anaeramoeba</taxon>
    </lineage>
</organism>
<feature type="compositionally biased region" description="Basic and acidic residues" evidence="1">
    <location>
        <begin position="249"/>
        <end position="267"/>
    </location>
</feature>
<dbReference type="PANTHER" id="PTHR12761">
    <property type="entry name" value="HERMANSKY-PUDLAK SYNDROME PROTEIN 1"/>
    <property type="match status" value="1"/>
</dbReference>